<protein>
    <submittedName>
        <fullName evidence="2">Putative Flp pilus assembly protein CpaB</fullName>
    </submittedName>
</protein>
<gene>
    <name evidence="2" type="ORF">SSCH_180026</name>
</gene>
<dbReference type="RefSeq" id="WP_044664550.1">
    <property type="nucleotide sequence ID" value="NZ_CDRZ01000090.1"/>
</dbReference>
<keyword evidence="3" id="KW-1185">Reference proteome</keyword>
<evidence type="ECO:0000259" key="1">
    <source>
        <dbReference type="SMART" id="SM00858"/>
    </source>
</evidence>
<dbReference type="SMART" id="SM00858">
    <property type="entry name" value="SAF"/>
    <property type="match status" value="1"/>
</dbReference>
<dbReference type="Proteomes" id="UP000046155">
    <property type="component" value="Unassembled WGS sequence"/>
</dbReference>
<dbReference type="NCBIfam" id="TIGR03177">
    <property type="entry name" value="pilus_cpaB"/>
    <property type="match status" value="1"/>
</dbReference>
<feature type="domain" description="SAF" evidence="1">
    <location>
        <begin position="38"/>
        <end position="100"/>
    </location>
</feature>
<dbReference type="EMBL" id="CDRZ01000090">
    <property type="protein sequence ID" value="CEO88378.1"/>
    <property type="molecule type" value="Genomic_DNA"/>
</dbReference>
<dbReference type="Gene3D" id="3.90.1210.10">
    <property type="entry name" value="Antifreeze-like/N-acetylneuraminic acid synthase C-terminal domain"/>
    <property type="match status" value="1"/>
</dbReference>
<dbReference type="Pfam" id="PF08666">
    <property type="entry name" value="SAF"/>
    <property type="match status" value="1"/>
</dbReference>
<dbReference type="AlphaFoldDB" id="A0A0B7MJN2"/>
<name>A0A0B7MJN2_9FIRM</name>
<accession>A0A0B7MJN2</accession>
<proteinExistence type="predicted"/>
<sequence>MRPKLMIILAVILALLATGMCYFYLQNAVEKADQTEKAQVVQARVEIPKDTNITKEMVELVKVPVDSIHSRALRSLDDVVGKIALDAIIPGEQVLQDRLVKEGDTKAGLPYQIPAGKRAITVAVDEVAAVGWHLQPGDHVDILGIVTAGEQGKSSVVVLQDVLVLAVGKNTQVTREQETEATIEVKTVTLAVTLQEARPLMFANEEGKMRFALRSPVDHERQTIVPFSMGEFLTPSS</sequence>
<dbReference type="Pfam" id="PF16976">
    <property type="entry name" value="RcpC"/>
    <property type="match status" value="1"/>
</dbReference>
<dbReference type="OrthoDB" id="163768at2"/>
<dbReference type="InterPro" id="IPR013974">
    <property type="entry name" value="SAF"/>
</dbReference>
<evidence type="ECO:0000313" key="2">
    <source>
        <dbReference type="EMBL" id="CEO88378.1"/>
    </source>
</evidence>
<dbReference type="InterPro" id="IPR017592">
    <property type="entry name" value="Pilus_assmbl_Flp-typ_CpaB"/>
</dbReference>
<dbReference type="InterPro" id="IPR031571">
    <property type="entry name" value="RcpC_dom"/>
</dbReference>
<evidence type="ECO:0000313" key="3">
    <source>
        <dbReference type="Proteomes" id="UP000046155"/>
    </source>
</evidence>
<dbReference type="CDD" id="cd11614">
    <property type="entry name" value="SAF_CpaB_FlgA_like"/>
    <property type="match status" value="1"/>
</dbReference>
<organism evidence="2 3">
    <name type="scientific">Syntrophaceticus schinkii</name>
    <dbReference type="NCBI Taxonomy" id="499207"/>
    <lineage>
        <taxon>Bacteria</taxon>
        <taxon>Bacillati</taxon>
        <taxon>Bacillota</taxon>
        <taxon>Clostridia</taxon>
        <taxon>Thermoanaerobacterales</taxon>
        <taxon>Thermoanaerobacterales Family III. Incertae Sedis</taxon>
        <taxon>Syntrophaceticus</taxon>
    </lineage>
</organism>
<reference evidence="3" key="1">
    <citation type="submission" date="2015-01" db="EMBL/GenBank/DDBJ databases">
        <authorList>
            <person name="Manzoor Shahid"/>
            <person name="Zubair Saima"/>
        </authorList>
    </citation>
    <scope>NUCLEOTIDE SEQUENCE [LARGE SCALE GENOMIC DNA]</scope>
    <source>
        <strain evidence="3">Sp3</strain>
    </source>
</reference>